<gene>
    <name evidence="2" type="ORF">GPUH_LOCUS3393</name>
</gene>
<dbReference type="OrthoDB" id="5812648at2759"/>
<dbReference type="SUPFAM" id="SSF53098">
    <property type="entry name" value="Ribonuclease H-like"/>
    <property type="match status" value="1"/>
</dbReference>
<reference evidence="4" key="1">
    <citation type="submission" date="2016-06" db="UniProtKB">
        <authorList>
            <consortium name="WormBaseParasite"/>
        </authorList>
    </citation>
    <scope>IDENTIFICATION</scope>
</reference>
<reference evidence="2 3" key="2">
    <citation type="submission" date="2018-11" db="EMBL/GenBank/DDBJ databases">
        <authorList>
            <consortium name="Pathogen Informatics"/>
        </authorList>
    </citation>
    <scope>NUCLEOTIDE SEQUENCE [LARGE SCALE GENOMIC DNA]</scope>
</reference>
<name>A0A183D3V2_9BILA</name>
<evidence type="ECO:0000313" key="4">
    <source>
        <dbReference type="WBParaSite" id="GPUH_0000339901-mRNA-1"/>
    </source>
</evidence>
<organism evidence="4">
    <name type="scientific">Gongylonema pulchrum</name>
    <dbReference type="NCBI Taxonomy" id="637853"/>
    <lineage>
        <taxon>Eukaryota</taxon>
        <taxon>Metazoa</taxon>
        <taxon>Ecdysozoa</taxon>
        <taxon>Nematoda</taxon>
        <taxon>Chromadorea</taxon>
        <taxon>Rhabditida</taxon>
        <taxon>Spirurina</taxon>
        <taxon>Spiruromorpha</taxon>
        <taxon>Spiruroidea</taxon>
        <taxon>Gongylonematidae</taxon>
        <taxon>Gongylonema</taxon>
    </lineage>
</organism>
<dbReference type="InterPro" id="IPR012337">
    <property type="entry name" value="RNaseH-like_sf"/>
</dbReference>
<dbReference type="GO" id="GO:0003676">
    <property type="term" value="F:nucleic acid binding"/>
    <property type="evidence" value="ECO:0007669"/>
    <property type="project" value="InterPro"/>
</dbReference>
<dbReference type="InterPro" id="IPR003165">
    <property type="entry name" value="Piwi"/>
</dbReference>
<keyword evidence="3" id="KW-1185">Reference proteome</keyword>
<accession>A0A183D3V2</accession>
<dbReference type="WBParaSite" id="GPUH_0000339901-mRNA-1">
    <property type="protein sequence ID" value="GPUH_0000339901-mRNA-1"/>
    <property type="gene ID" value="GPUH_0000339901"/>
</dbReference>
<dbReference type="Pfam" id="PF02171">
    <property type="entry name" value="Piwi"/>
    <property type="match status" value="1"/>
</dbReference>
<feature type="domain" description="Piwi" evidence="1">
    <location>
        <begin position="7"/>
        <end position="152"/>
    </location>
</feature>
<proteinExistence type="predicted"/>
<protein>
    <submittedName>
        <fullName evidence="4">Piwi domain-containing protein</fullName>
    </submittedName>
</protein>
<sequence length="183" mass="20486">MQEPRLHVAKFLTEHVVKAVRIFKETSTTRALPEHVVVLRSAHSNYRIYPEQIYQGAVPQHNVRPGTVVEKDIVHPALAEFIVVAHKTIMGTARPVRVTVLVDDKPSMSMDELVGMTNALCYAHGIVTSPTSLPAHLCAAADLAKRERNNFKTEQWVSGCNSHFKDLNCGKFRIIFSFRSLIA</sequence>
<dbReference type="SMART" id="SM00950">
    <property type="entry name" value="Piwi"/>
    <property type="match status" value="1"/>
</dbReference>
<dbReference type="InterPro" id="IPR036397">
    <property type="entry name" value="RNaseH_sf"/>
</dbReference>
<dbReference type="PANTHER" id="PTHR22891">
    <property type="entry name" value="EUKARYOTIC TRANSLATION INITIATION FACTOR 2C"/>
    <property type="match status" value="1"/>
</dbReference>
<evidence type="ECO:0000259" key="1">
    <source>
        <dbReference type="SMART" id="SM00950"/>
    </source>
</evidence>
<dbReference type="EMBL" id="UYRT01005777">
    <property type="protein sequence ID" value="VDK39379.1"/>
    <property type="molecule type" value="Genomic_DNA"/>
</dbReference>
<dbReference type="Gene3D" id="3.30.420.10">
    <property type="entry name" value="Ribonuclease H-like superfamily/Ribonuclease H"/>
    <property type="match status" value="1"/>
</dbReference>
<evidence type="ECO:0000313" key="2">
    <source>
        <dbReference type="EMBL" id="VDK39379.1"/>
    </source>
</evidence>
<dbReference type="Proteomes" id="UP000271098">
    <property type="component" value="Unassembled WGS sequence"/>
</dbReference>
<dbReference type="AlphaFoldDB" id="A0A183D3V2"/>
<evidence type="ECO:0000313" key="3">
    <source>
        <dbReference type="Proteomes" id="UP000271098"/>
    </source>
</evidence>